<gene>
    <name evidence="1" type="ORF">LWI28_009904</name>
</gene>
<sequence length="141" mass="16316">MSDAFNLYEATYMQDADFITPLDEKIGDDFPTILEDAETPLYQGCTKYKKLSAIVVLYRLKAVNGWSDKSFNGLLEILHDMLPIYNVLLKSVYSERKFLKTFDLGYEKIHACINDCCLFRKENENVDKCPTCGSSRWQEDE</sequence>
<evidence type="ECO:0008006" key="3">
    <source>
        <dbReference type="Google" id="ProtNLM"/>
    </source>
</evidence>
<name>A0AAD5IQJ2_ACENE</name>
<comment type="caution">
    <text evidence="1">The sequence shown here is derived from an EMBL/GenBank/DDBJ whole genome shotgun (WGS) entry which is preliminary data.</text>
</comment>
<reference evidence="1" key="2">
    <citation type="submission" date="2023-02" db="EMBL/GenBank/DDBJ databases">
        <authorList>
            <person name="Swenson N.G."/>
            <person name="Wegrzyn J.L."/>
            <person name="Mcevoy S.L."/>
        </authorList>
    </citation>
    <scope>NUCLEOTIDE SEQUENCE</scope>
    <source>
        <strain evidence="1">91603</strain>
        <tissue evidence="1">Leaf</tissue>
    </source>
</reference>
<proteinExistence type="predicted"/>
<dbReference type="AlphaFoldDB" id="A0AAD5IQJ2"/>
<reference evidence="1" key="1">
    <citation type="journal article" date="2022" name="Plant J.">
        <title>Strategies of tolerance reflected in two North American maple genomes.</title>
        <authorList>
            <person name="McEvoy S.L."/>
            <person name="Sezen U.U."/>
            <person name="Trouern-Trend A."/>
            <person name="McMahon S.M."/>
            <person name="Schaberg P.G."/>
            <person name="Yang J."/>
            <person name="Wegrzyn J.L."/>
            <person name="Swenson N.G."/>
        </authorList>
    </citation>
    <scope>NUCLEOTIDE SEQUENCE</scope>
    <source>
        <strain evidence="1">91603</strain>
    </source>
</reference>
<dbReference type="Proteomes" id="UP001064489">
    <property type="component" value="Chromosome 8"/>
</dbReference>
<dbReference type="EMBL" id="JAJSOW010000103">
    <property type="protein sequence ID" value="KAI9173986.1"/>
    <property type="molecule type" value="Genomic_DNA"/>
</dbReference>
<accession>A0AAD5IQJ2</accession>
<keyword evidence="2" id="KW-1185">Reference proteome</keyword>
<organism evidence="1 2">
    <name type="scientific">Acer negundo</name>
    <name type="common">Box elder</name>
    <dbReference type="NCBI Taxonomy" id="4023"/>
    <lineage>
        <taxon>Eukaryota</taxon>
        <taxon>Viridiplantae</taxon>
        <taxon>Streptophyta</taxon>
        <taxon>Embryophyta</taxon>
        <taxon>Tracheophyta</taxon>
        <taxon>Spermatophyta</taxon>
        <taxon>Magnoliopsida</taxon>
        <taxon>eudicotyledons</taxon>
        <taxon>Gunneridae</taxon>
        <taxon>Pentapetalae</taxon>
        <taxon>rosids</taxon>
        <taxon>malvids</taxon>
        <taxon>Sapindales</taxon>
        <taxon>Sapindaceae</taxon>
        <taxon>Hippocastanoideae</taxon>
        <taxon>Acereae</taxon>
        <taxon>Acer</taxon>
    </lineage>
</organism>
<evidence type="ECO:0000313" key="2">
    <source>
        <dbReference type="Proteomes" id="UP001064489"/>
    </source>
</evidence>
<evidence type="ECO:0000313" key="1">
    <source>
        <dbReference type="EMBL" id="KAI9173986.1"/>
    </source>
</evidence>
<dbReference type="PANTHER" id="PTHR10775">
    <property type="entry name" value="OS08G0208400 PROTEIN"/>
    <property type="match status" value="1"/>
</dbReference>
<protein>
    <recommendedName>
        <fullName evidence="3">Transposase</fullName>
    </recommendedName>
</protein>
<dbReference type="PANTHER" id="PTHR10775:SF182">
    <property type="entry name" value="TRANSPOSON, EN_SPM-LIKE, TRANSPOSASE-ASSOCIATED DOMAIN PROTEIN-RELATED"/>
    <property type="match status" value="1"/>
</dbReference>